<dbReference type="RefSeq" id="WP_055457122.1">
    <property type="nucleotide sequence ID" value="NZ_CYHE01000021.1"/>
</dbReference>
<dbReference type="SUPFAM" id="SSF51905">
    <property type="entry name" value="FAD/NAD(P)-binding domain"/>
    <property type="match status" value="2"/>
</dbReference>
<reference evidence="8" key="1">
    <citation type="submission" date="2015-08" db="EMBL/GenBank/DDBJ databases">
        <authorList>
            <person name="Varghese N."/>
        </authorList>
    </citation>
    <scope>NUCLEOTIDE SEQUENCE [LARGE SCALE GENOMIC DNA]</scope>
    <source>
        <strain evidence="8">DSM 23407</strain>
    </source>
</reference>
<dbReference type="InterPro" id="IPR036188">
    <property type="entry name" value="FAD/NAD-bd_sf"/>
</dbReference>
<proteinExistence type="predicted"/>
<sequence>MQESIVIIGAGQAGAQVAQSLRQGGFAGAIHLLGDEPHPPYQRPPLSKKFLSGETDAEGLWLRPAAFYETQGIGLRTGVQATAIDRTGKTVVLSSGEELAYSKLIIATGTRARSVPLPGSNLPGVLSLRSIADVDHIRKALSAHSRLAVIGAGYIGLEVAAVARAMGKAVTVIEAQDRVLKRVVSPVISAFYEGLHREHGVDLRLNAGVAGIEGGAAVTGVRLADGSHVEADLVLIAVGAMPNTELAAAAGLDVDGGILVDASGRTSDPDVYACGDCTRFRSARYGRDVRLESVQNAIDQAKAVAQAILGQPVDYDPLPWFWSDQYHVKLQIAGLSEGYDQAITVGEPAEAKFYVAYLKDGRLIAVDSINAPRSHMMARRTIGEAWREDLLPPA</sequence>
<dbReference type="Pfam" id="PF14759">
    <property type="entry name" value="Reductase_C"/>
    <property type="match status" value="1"/>
</dbReference>
<dbReference type="Pfam" id="PF07992">
    <property type="entry name" value="Pyr_redox_2"/>
    <property type="match status" value="1"/>
</dbReference>
<dbReference type="Gene3D" id="3.30.390.30">
    <property type="match status" value="1"/>
</dbReference>
<accession>A0A0K6ICC5</accession>
<gene>
    <name evidence="7" type="ORF">Ga0061067_12129</name>
</gene>
<feature type="domain" description="Reductase C-terminal" evidence="6">
    <location>
        <begin position="320"/>
        <end position="385"/>
    </location>
</feature>
<dbReference type="Proteomes" id="UP000183900">
    <property type="component" value="Unassembled WGS sequence"/>
</dbReference>
<evidence type="ECO:0000313" key="7">
    <source>
        <dbReference type="EMBL" id="CUB00769.1"/>
    </source>
</evidence>
<name>A0A0K6ICC5_9HYPH</name>
<evidence type="ECO:0000256" key="4">
    <source>
        <dbReference type="ARBA" id="ARBA00023002"/>
    </source>
</evidence>
<dbReference type="AlphaFoldDB" id="A0A0K6ICC5"/>
<dbReference type="GO" id="GO:0005737">
    <property type="term" value="C:cytoplasm"/>
    <property type="evidence" value="ECO:0007669"/>
    <property type="project" value="TreeGrafter"/>
</dbReference>
<dbReference type="InterPro" id="IPR050446">
    <property type="entry name" value="FAD-oxidoreductase/Apoptosis"/>
</dbReference>
<protein>
    <submittedName>
        <fullName evidence="7">Pyridine nucleotide-disulphide oxidoreductase/Reductase C-terminal</fullName>
    </submittedName>
</protein>
<dbReference type="PANTHER" id="PTHR43557">
    <property type="entry name" value="APOPTOSIS-INDUCING FACTOR 1"/>
    <property type="match status" value="1"/>
</dbReference>
<evidence type="ECO:0000259" key="5">
    <source>
        <dbReference type="Pfam" id="PF07992"/>
    </source>
</evidence>
<dbReference type="InterPro" id="IPR016156">
    <property type="entry name" value="FAD/NAD-linked_Rdtase_dimer_sf"/>
</dbReference>
<dbReference type="Gene3D" id="3.50.50.60">
    <property type="entry name" value="FAD/NAD(P)-binding domain"/>
    <property type="match status" value="2"/>
</dbReference>
<dbReference type="EMBL" id="CYHE01000021">
    <property type="protein sequence ID" value="CUB00769.1"/>
    <property type="molecule type" value="Genomic_DNA"/>
</dbReference>
<feature type="domain" description="FAD/NAD(P)-binding" evidence="5">
    <location>
        <begin position="4"/>
        <end position="301"/>
    </location>
</feature>
<dbReference type="GO" id="GO:0016651">
    <property type="term" value="F:oxidoreductase activity, acting on NAD(P)H"/>
    <property type="evidence" value="ECO:0007669"/>
    <property type="project" value="TreeGrafter"/>
</dbReference>
<dbReference type="InterPro" id="IPR028202">
    <property type="entry name" value="Reductase_C"/>
</dbReference>
<evidence type="ECO:0000259" key="6">
    <source>
        <dbReference type="Pfam" id="PF14759"/>
    </source>
</evidence>
<keyword evidence="2" id="KW-0285">Flavoprotein</keyword>
<evidence type="ECO:0000256" key="3">
    <source>
        <dbReference type="ARBA" id="ARBA00022827"/>
    </source>
</evidence>
<dbReference type="InterPro" id="IPR023753">
    <property type="entry name" value="FAD/NAD-binding_dom"/>
</dbReference>
<dbReference type="SUPFAM" id="SSF55424">
    <property type="entry name" value="FAD/NAD-linked reductases, dimerisation (C-terminal) domain"/>
    <property type="match status" value="1"/>
</dbReference>
<evidence type="ECO:0000256" key="2">
    <source>
        <dbReference type="ARBA" id="ARBA00022630"/>
    </source>
</evidence>
<dbReference type="PANTHER" id="PTHR43557:SF2">
    <property type="entry name" value="RIESKE DOMAIN-CONTAINING PROTEIN-RELATED"/>
    <property type="match status" value="1"/>
</dbReference>
<evidence type="ECO:0000256" key="1">
    <source>
        <dbReference type="ARBA" id="ARBA00001974"/>
    </source>
</evidence>
<keyword evidence="8" id="KW-1185">Reference proteome</keyword>
<keyword evidence="4" id="KW-0560">Oxidoreductase</keyword>
<dbReference type="PRINTS" id="PR00368">
    <property type="entry name" value="FADPNR"/>
</dbReference>
<dbReference type="PRINTS" id="PR00411">
    <property type="entry name" value="PNDRDTASEI"/>
</dbReference>
<comment type="cofactor">
    <cofactor evidence="1">
        <name>FAD</name>
        <dbReference type="ChEBI" id="CHEBI:57692"/>
    </cofactor>
</comment>
<dbReference type="OrthoDB" id="7809559at2"/>
<keyword evidence="3" id="KW-0274">FAD</keyword>
<organism evidence="7 8">
    <name type="scientific">Pannonibacter indicus</name>
    <dbReference type="NCBI Taxonomy" id="466044"/>
    <lineage>
        <taxon>Bacteria</taxon>
        <taxon>Pseudomonadati</taxon>
        <taxon>Pseudomonadota</taxon>
        <taxon>Alphaproteobacteria</taxon>
        <taxon>Hyphomicrobiales</taxon>
        <taxon>Stappiaceae</taxon>
        <taxon>Pannonibacter</taxon>
    </lineage>
</organism>
<evidence type="ECO:0000313" key="8">
    <source>
        <dbReference type="Proteomes" id="UP000183900"/>
    </source>
</evidence>